<dbReference type="eggNOG" id="KOG1274">
    <property type="taxonomic scope" value="Eukaryota"/>
</dbReference>
<accession>A2FJY4</accession>
<dbReference type="SUPFAM" id="SSF50978">
    <property type="entry name" value="WD40 repeat-like"/>
    <property type="match status" value="1"/>
</dbReference>
<dbReference type="GO" id="GO:0000278">
    <property type="term" value="P:mitotic cell cycle"/>
    <property type="evidence" value="ECO:0000318"/>
    <property type="project" value="GO_Central"/>
</dbReference>
<feature type="region of interest" description="Disordered" evidence="1">
    <location>
        <begin position="963"/>
        <end position="1110"/>
    </location>
</feature>
<dbReference type="RefSeq" id="XP_001307710.1">
    <property type="nucleotide sequence ID" value="XM_001307709.1"/>
</dbReference>
<feature type="compositionally biased region" description="Basic and acidic residues" evidence="1">
    <location>
        <begin position="1028"/>
        <end position="1063"/>
    </location>
</feature>
<feature type="compositionally biased region" description="Basic and acidic residues" evidence="1">
    <location>
        <begin position="509"/>
        <end position="518"/>
    </location>
</feature>
<dbReference type="Proteomes" id="UP000001542">
    <property type="component" value="Unassembled WGS sequence"/>
</dbReference>
<feature type="domain" description="WDHD1/CFT4 second beta-propeller" evidence="2">
    <location>
        <begin position="546"/>
        <end position="849"/>
    </location>
</feature>
<evidence type="ECO:0000313" key="3">
    <source>
        <dbReference type="EMBL" id="EAX94780.1"/>
    </source>
</evidence>
<organism evidence="3 4">
    <name type="scientific">Trichomonas vaginalis (strain ATCC PRA-98 / G3)</name>
    <dbReference type="NCBI Taxonomy" id="412133"/>
    <lineage>
        <taxon>Eukaryota</taxon>
        <taxon>Metamonada</taxon>
        <taxon>Parabasalia</taxon>
        <taxon>Trichomonadida</taxon>
        <taxon>Trichomonadidae</taxon>
        <taxon>Trichomonas</taxon>
    </lineage>
</organism>
<feature type="region of interest" description="Disordered" evidence="1">
    <location>
        <begin position="438"/>
        <end position="471"/>
    </location>
</feature>
<dbReference type="InterPro" id="IPR015943">
    <property type="entry name" value="WD40/YVTN_repeat-like_dom_sf"/>
</dbReference>
<proteinExistence type="predicted"/>
<feature type="compositionally biased region" description="Acidic residues" evidence="1">
    <location>
        <begin position="380"/>
        <end position="405"/>
    </location>
</feature>
<sequence length="1110" mass="126984">METKAQVHFGPAKNIIIAPDKESILSVGRDDGLLYESKFPSLSNEGAKDLTTITDSLIKSIAEDNSQNVVLFTAEGVEGIKSLAWPSLETNQVIESQIYTDLKTSHNNEYFAATSQDNNIDFYKMETKEKIGTITNGNEILSVKFSKNDNYLSVYDSSNKLYIYEVPSLNLFDQKEFDTSDTLITWSATELLVYLKTNSLIVYSTTSKELSEESLSNESTVIGISMSPQSTLISLDTDGNLIVSRYEHTNVANYITARETIKCEAQETISFFEMINNYICISDDMGGISLVKVFEPEKTEAAPAPQQNEDQELESDVELIEEHKSVLTLKPKVPPSKELKGTKLKIPTKEFTPKKRVPPAYLTKDSDGEEVVDFTKLSEAEEEEEEDEKGIYENEAEEVDFVSSDEEQLASTMRKEIYNDEIAKRKQQFEDWQKKYLNIDEDEEEESSFSDDDIEFIDTETSKSGKKLTPREKELQYFRDINKIVEKQNQRKKQTKQKEDNFDDLIDDSLTKENKEEGASVTPSESSSSSSSYYEEEDEEEVYNGPFMPGSSQDYDGSRRFLCWNETGVIFLREIDEDREAIDVEFADVFSNRNVSFSNDRHFLLATLNKEGFCAASRTYFQYRSNNPKSIPSEFSHKFTDSETIDLIAIGKRWVAVATELGRIHIFKSSGFEYASLSLPDRLLTMVGGKDRLFVVFGDTLDYWLLDIPNRIKLASGVIPVAKPLRWVTFDENDNVYALGNDKILVELVFDFGFHWQAMSNLRNVISEGKVEENENKSDESDESDLGLDIDKKKSTNDDGSYQLDHAEKEIYTDFWCVSISDNKLFGCFLKENKVPHAYPLQGLSEVKLMPLTVENGAQSWLQSSIGLANAKRDQKREMIFRRDLESVRLFQSALNENEQYKAFQVAKRVRSEKARAVVITIAQNKEGCEDLIEFINQYYEADEANNEEEDDDEELFDSLMNNDENEASSSDNNIPSDRDEENEPENVVPSEREEEQNEPQKEEVEEKVESEKEEVPPEKETEEVEDEVKNESAPEEKESAKEDDSVQEEKEQESVQEEKENDSVQEENENEEQNHKEEEEENDSVQEEKDSVASDNKEEEEEQDSIVEE</sequence>
<dbReference type="EMBL" id="DS113838">
    <property type="protein sequence ID" value="EAX94780.1"/>
    <property type="molecule type" value="Genomic_DNA"/>
</dbReference>
<dbReference type="GO" id="GO:0006281">
    <property type="term" value="P:DNA repair"/>
    <property type="evidence" value="ECO:0000318"/>
    <property type="project" value="GO_Central"/>
</dbReference>
<feature type="compositionally biased region" description="Low complexity" evidence="1">
    <location>
        <begin position="524"/>
        <end position="533"/>
    </location>
</feature>
<keyword evidence="4" id="KW-1185">Reference proteome</keyword>
<feature type="compositionally biased region" description="Basic and acidic residues" evidence="1">
    <location>
        <begin position="999"/>
        <end position="1020"/>
    </location>
</feature>
<dbReference type="PANTHER" id="PTHR19932:SF10">
    <property type="entry name" value="WD REPEAT AND HMG-BOX DNA-BINDING PROTEIN 1"/>
    <property type="match status" value="1"/>
</dbReference>
<feature type="region of interest" description="Disordered" evidence="1">
    <location>
        <begin position="488"/>
        <end position="550"/>
    </location>
</feature>
<dbReference type="InterPro" id="IPR022100">
    <property type="entry name" value="WDHD1/CFT4_beta-prop_2nd"/>
</dbReference>
<dbReference type="GO" id="GO:0006261">
    <property type="term" value="P:DNA-templated DNA replication"/>
    <property type="evidence" value="ECO:0000318"/>
    <property type="project" value="GO_Central"/>
</dbReference>
<feature type="compositionally biased region" description="Basic and acidic residues" evidence="1">
    <location>
        <begin position="1087"/>
        <end position="1097"/>
    </location>
</feature>
<evidence type="ECO:0000313" key="4">
    <source>
        <dbReference type="Proteomes" id="UP000001542"/>
    </source>
</evidence>
<reference evidence="3" key="2">
    <citation type="journal article" date="2007" name="Science">
        <title>Draft genome sequence of the sexually transmitted pathogen Trichomonas vaginalis.</title>
        <authorList>
            <person name="Carlton J.M."/>
            <person name="Hirt R.P."/>
            <person name="Silva J.C."/>
            <person name="Delcher A.L."/>
            <person name="Schatz M."/>
            <person name="Zhao Q."/>
            <person name="Wortman J.R."/>
            <person name="Bidwell S.L."/>
            <person name="Alsmark U.C.M."/>
            <person name="Besteiro S."/>
            <person name="Sicheritz-Ponten T."/>
            <person name="Noel C.J."/>
            <person name="Dacks J.B."/>
            <person name="Foster P.G."/>
            <person name="Simillion C."/>
            <person name="Van de Peer Y."/>
            <person name="Miranda-Saavedra D."/>
            <person name="Barton G.J."/>
            <person name="Westrop G.D."/>
            <person name="Mueller S."/>
            <person name="Dessi D."/>
            <person name="Fiori P.L."/>
            <person name="Ren Q."/>
            <person name="Paulsen I."/>
            <person name="Zhang H."/>
            <person name="Bastida-Corcuera F.D."/>
            <person name="Simoes-Barbosa A."/>
            <person name="Brown M.T."/>
            <person name="Hayes R.D."/>
            <person name="Mukherjee M."/>
            <person name="Okumura C.Y."/>
            <person name="Schneider R."/>
            <person name="Smith A.J."/>
            <person name="Vanacova S."/>
            <person name="Villalvazo M."/>
            <person name="Haas B.J."/>
            <person name="Pertea M."/>
            <person name="Feldblyum T.V."/>
            <person name="Utterback T.R."/>
            <person name="Shu C.L."/>
            <person name="Osoegawa K."/>
            <person name="de Jong P.J."/>
            <person name="Hrdy I."/>
            <person name="Horvathova L."/>
            <person name="Zubacova Z."/>
            <person name="Dolezal P."/>
            <person name="Malik S.B."/>
            <person name="Logsdon J.M. Jr."/>
            <person name="Henze K."/>
            <person name="Gupta A."/>
            <person name="Wang C.C."/>
            <person name="Dunne R.L."/>
            <person name="Upcroft J.A."/>
            <person name="Upcroft P."/>
            <person name="White O."/>
            <person name="Salzberg S.L."/>
            <person name="Tang P."/>
            <person name="Chiu C.-H."/>
            <person name="Lee Y.-S."/>
            <person name="Embley T.M."/>
            <person name="Coombs G.H."/>
            <person name="Mottram J.C."/>
            <person name="Tachezy J."/>
            <person name="Fraser-Liggett C.M."/>
            <person name="Johnson P.J."/>
        </authorList>
    </citation>
    <scope>NUCLEOTIDE SEQUENCE [LARGE SCALE GENOMIC DNA]</scope>
    <source>
        <strain evidence="3">G3</strain>
    </source>
</reference>
<reference evidence="3" key="1">
    <citation type="submission" date="2006-10" db="EMBL/GenBank/DDBJ databases">
        <authorList>
            <person name="Amadeo P."/>
            <person name="Zhao Q."/>
            <person name="Wortman J."/>
            <person name="Fraser-Liggett C."/>
            <person name="Carlton J."/>
        </authorList>
    </citation>
    <scope>NUCLEOTIDE SEQUENCE</scope>
    <source>
        <strain evidence="3">G3</strain>
    </source>
</reference>
<gene>
    <name evidence="3" type="ORF">TVAG_058700</name>
</gene>
<dbReference type="OrthoDB" id="427368at2759"/>
<protein>
    <recommendedName>
        <fullName evidence="2">WDHD1/CFT4 second beta-propeller domain-containing protein</fullName>
    </recommendedName>
</protein>
<evidence type="ECO:0000256" key="1">
    <source>
        <dbReference type="SAM" id="MobiDB-lite"/>
    </source>
</evidence>
<name>A2FJY4_TRIV3</name>
<dbReference type="AlphaFoldDB" id="A2FJY4"/>
<dbReference type="GO" id="GO:0003682">
    <property type="term" value="F:chromatin binding"/>
    <property type="evidence" value="ECO:0000318"/>
    <property type="project" value="GO_Central"/>
</dbReference>
<dbReference type="Pfam" id="PF12341">
    <property type="entry name" value="Mcl1_mid"/>
    <property type="match status" value="1"/>
</dbReference>
<dbReference type="PANTHER" id="PTHR19932">
    <property type="entry name" value="WD REPEAT AND HMG-BOX DNA BINDING PROTEIN"/>
    <property type="match status" value="1"/>
</dbReference>
<dbReference type="KEGG" id="tva:4752523"/>
<dbReference type="GO" id="GO:0043596">
    <property type="term" value="C:nuclear replication fork"/>
    <property type="evidence" value="ECO:0000318"/>
    <property type="project" value="GO_Central"/>
</dbReference>
<feature type="compositionally biased region" description="Acidic residues" evidence="1">
    <location>
        <begin position="1098"/>
        <end position="1110"/>
    </location>
</feature>
<dbReference type="Gene3D" id="2.130.10.10">
    <property type="entry name" value="YVTN repeat-like/Quinoprotein amine dehydrogenase"/>
    <property type="match status" value="1"/>
</dbReference>
<dbReference type="SMR" id="A2FJY4"/>
<feature type="compositionally biased region" description="Acidic residues" evidence="1">
    <location>
        <begin position="439"/>
        <end position="458"/>
    </location>
</feature>
<dbReference type="InParanoid" id="A2FJY4"/>
<dbReference type="VEuPathDB" id="TrichDB:TVAGG3_0520660"/>
<dbReference type="InterPro" id="IPR036322">
    <property type="entry name" value="WD40_repeat_dom_sf"/>
</dbReference>
<dbReference type="VEuPathDB" id="TrichDB:TVAG_058700"/>
<feature type="region of interest" description="Disordered" evidence="1">
    <location>
        <begin position="377"/>
        <end position="405"/>
    </location>
</feature>
<feature type="region of interest" description="Disordered" evidence="1">
    <location>
        <begin position="771"/>
        <end position="792"/>
    </location>
</feature>
<evidence type="ECO:0000259" key="2">
    <source>
        <dbReference type="Pfam" id="PF12341"/>
    </source>
</evidence>
<dbReference type="STRING" id="5722.A2FJY4"/>